<proteinExistence type="predicted"/>
<sequence>MDTGEKIVIPDVVRTVCHSQIVNLYTSYCEQSDFLPLSKSSLYKILSTCAASKRTCLQGLDNIASDGSEAYKTLQEIATDLHKEGAALEIDIRNKDEMTFNVASAVDQIKEWKRHIIRTINQDQSRIDLLQNLKSHQALIVMDWAMKFLPRKFREKQSDWFGQRWRNWHATVCIYKDSNSELCVSILSVDIFPIW</sequence>
<comment type="caution">
    <text evidence="1">The sequence shown here is derived from an EMBL/GenBank/DDBJ whole genome shotgun (WGS) entry which is preliminary data.</text>
</comment>
<accession>A0AA88YLW6</accession>
<keyword evidence="2" id="KW-1185">Reference proteome</keyword>
<reference evidence="1" key="1">
    <citation type="submission" date="2019-08" db="EMBL/GenBank/DDBJ databases">
        <title>The improved chromosome-level genome for the pearl oyster Pinctada fucata martensii using PacBio sequencing and Hi-C.</title>
        <authorList>
            <person name="Zheng Z."/>
        </authorList>
    </citation>
    <scope>NUCLEOTIDE SEQUENCE</scope>
    <source>
        <strain evidence="1">ZZ-2019</strain>
        <tissue evidence="1">Adductor muscle</tissue>
    </source>
</reference>
<protein>
    <submittedName>
        <fullName evidence="1">Uncharacterized protein</fullName>
    </submittedName>
</protein>
<organism evidence="1 2">
    <name type="scientific">Pinctada imbricata</name>
    <name type="common">Atlantic pearl-oyster</name>
    <name type="synonym">Pinctada martensii</name>
    <dbReference type="NCBI Taxonomy" id="66713"/>
    <lineage>
        <taxon>Eukaryota</taxon>
        <taxon>Metazoa</taxon>
        <taxon>Spiralia</taxon>
        <taxon>Lophotrochozoa</taxon>
        <taxon>Mollusca</taxon>
        <taxon>Bivalvia</taxon>
        <taxon>Autobranchia</taxon>
        <taxon>Pteriomorphia</taxon>
        <taxon>Pterioida</taxon>
        <taxon>Pterioidea</taxon>
        <taxon>Pteriidae</taxon>
        <taxon>Pinctada</taxon>
    </lineage>
</organism>
<name>A0AA88YLW6_PINIB</name>
<evidence type="ECO:0000313" key="2">
    <source>
        <dbReference type="Proteomes" id="UP001186944"/>
    </source>
</evidence>
<evidence type="ECO:0000313" key="1">
    <source>
        <dbReference type="EMBL" id="KAK3107531.1"/>
    </source>
</evidence>
<dbReference type="EMBL" id="VSWD01000002">
    <property type="protein sequence ID" value="KAK3107531.1"/>
    <property type="molecule type" value="Genomic_DNA"/>
</dbReference>
<gene>
    <name evidence="1" type="ORF">FSP39_016849</name>
</gene>
<dbReference type="AlphaFoldDB" id="A0AA88YLW6"/>
<dbReference type="Proteomes" id="UP001186944">
    <property type="component" value="Unassembled WGS sequence"/>
</dbReference>